<keyword evidence="5" id="KW-0862">Zinc</keyword>
<dbReference type="GO" id="GO:0016757">
    <property type="term" value="F:glycosyltransferase activity"/>
    <property type="evidence" value="ECO:0007669"/>
    <property type="project" value="UniProtKB-KW"/>
</dbReference>
<feature type="binding site" evidence="5">
    <location>
        <position position="309"/>
    </location>
    <ligand>
        <name>Zn(2+)</name>
        <dbReference type="ChEBI" id="CHEBI:29105"/>
    </ligand>
</feature>
<feature type="binding site" evidence="5">
    <location>
        <begin position="95"/>
        <end position="99"/>
    </location>
    <ligand>
        <name>substrate</name>
    </ligand>
</feature>
<dbReference type="HAMAP" id="MF_00168">
    <property type="entry name" value="Q_tRNA_Tgt"/>
    <property type="match status" value="1"/>
</dbReference>
<dbReference type="EC" id="2.4.2.29" evidence="5"/>
<feature type="domain" description="tRNA-guanine(15) transglycosylase-like" evidence="6">
    <location>
        <begin position="16"/>
        <end position="370"/>
    </location>
</feature>
<feature type="active site" description="Proton acceptor" evidence="5">
    <location>
        <position position="95"/>
    </location>
</feature>
<dbReference type="InterPro" id="IPR036511">
    <property type="entry name" value="TGT-like_sf"/>
</dbReference>
<dbReference type="SUPFAM" id="SSF51713">
    <property type="entry name" value="tRNA-guanine transglycosylase"/>
    <property type="match status" value="1"/>
</dbReference>
<dbReference type="InterPro" id="IPR050076">
    <property type="entry name" value="ArchSynthase1/Queuine_TRR"/>
</dbReference>
<evidence type="ECO:0000256" key="5">
    <source>
        <dbReference type="HAMAP-Rule" id="MF_00168"/>
    </source>
</evidence>
<accession>A0ABT4GDJ7</accession>
<dbReference type="InterPro" id="IPR002616">
    <property type="entry name" value="tRNA_ribo_trans-like"/>
</dbReference>
<feature type="binding site" evidence="5">
    <location>
        <position position="307"/>
    </location>
    <ligand>
        <name>Zn(2+)</name>
        <dbReference type="ChEBI" id="CHEBI:29105"/>
    </ligand>
</feature>
<name>A0ABT4GDJ7_9BACL</name>
<keyword evidence="1 5" id="KW-0328">Glycosyltransferase</keyword>
<protein>
    <recommendedName>
        <fullName evidence="5">Queuine tRNA-ribosyltransferase</fullName>
        <ecNumber evidence="5">2.4.2.29</ecNumber>
    </recommendedName>
    <alternativeName>
        <fullName evidence="5">Guanine insertion enzyme</fullName>
    </alternativeName>
    <alternativeName>
        <fullName evidence="5">tRNA-guanine transglycosylase</fullName>
    </alternativeName>
</protein>
<keyword evidence="8" id="KW-1185">Reference proteome</keyword>
<dbReference type="NCBIfam" id="TIGR00430">
    <property type="entry name" value="Q_tRNA_tgt"/>
    <property type="match status" value="1"/>
</dbReference>
<proteinExistence type="inferred from homology"/>
<evidence type="ECO:0000313" key="8">
    <source>
        <dbReference type="Proteomes" id="UP001527099"/>
    </source>
</evidence>
<comment type="caution">
    <text evidence="7">The sequence shown here is derived from an EMBL/GenBank/DDBJ whole genome shotgun (WGS) entry which is preliminary data.</text>
</comment>
<keyword evidence="2 5" id="KW-0808">Transferase</keyword>
<feature type="binding site" evidence="5">
    <location>
        <position position="338"/>
    </location>
    <ligand>
        <name>Zn(2+)</name>
        <dbReference type="ChEBI" id="CHEBI:29105"/>
    </ligand>
</feature>
<comment type="pathway">
    <text evidence="5">tRNA modification; tRNA-queuosine biosynthesis.</text>
</comment>
<evidence type="ECO:0000256" key="2">
    <source>
        <dbReference type="ARBA" id="ARBA00022679"/>
    </source>
</evidence>
<keyword evidence="4 5" id="KW-0671">Queuosine biosynthesis</keyword>
<sequence>MAAAVTYEPIKTCKQSGARLGRVHTPHGVIETPAFMPVGTQATVKTMSPEELKTMDAQIILSNTYHLFIRPGHDIVKAAGGLHKFMNWDRPILTDSGGFQVFSLSNMRKITEEGVQFKSHLNGDKLFLSPEKAMEIQNALGSDIMMAFDECPPFPAEYEYVKKSLERTTRWAERCLQSHSRPNDQGLFAIIQGGMHEDLRRLSAEQLTSMDFPGYAIGGLSVGEPKHLMYEVLDYTTPLMPANKPRYLMGVGSPDALIEGAIRGIDMFDCVLPTRIARNGTCMTSEGRLVIRNAKHATDFGPLDPKCTCYTCTNYSRAYIRHLIKADETFGIRLTTIHNLHFLLQLMRDVRGAIQEDRLLDFRDEFFAAYGLNDNERGF</sequence>
<dbReference type="NCBIfam" id="TIGR00449">
    <property type="entry name" value="tgt_general"/>
    <property type="match status" value="1"/>
</dbReference>
<keyword evidence="5" id="KW-0479">Metal-binding</keyword>
<comment type="subunit">
    <text evidence="5">Homodimer. Within each dimer, one monomer is responsible for RNA recognition and catalysis, while the other monomer binds to the replacement base PreQ1.</text>
</comment>
<feature type="binding site" evidence="5">
    <location>
        <position position="312"/>
    </location>
    <ligand>
        <name>Zn(2+)</name>
        <dbReference type="ChEBI" id="CHEBI:29105"/>
    </ligand>
</feature>
<gene>
    <name evidence="5 7" type="primary">tgt</name>
    <name evidence="7" type="ORF">M5X19_15255</name>
</gene>
<keyword evidence="3 5" id="KW-0819">tRNA processing</keyword>
<feature type="region of interest" description="RNA binding" evidence="5">
    <location>
        <begin position="250"/>
        <end position="256"/>
    </location>
</feature>
<dbReference type="EMBL" id="JAMDMX010000046">
    <property type="protein sequence ID" value="MCY9694249.1"/>
    <property type="molecule type" value="Genomic_DNA"/>
</dbReference>
<feature type="binding site" evidence="5">
    <location>
        <position position="192"/>
    </location>
    <ligand>
        <name>substrate</name>
    </ligand>
</feature>
<evidence type="ECO:0000256" key="3">
    <source>
        <dbReference type="ARBA" id="ARBA00022694"/>
    </source>
</evidence>
<dbReference type="PANTHER" id="PTHR46499:SF1">
    <property type="entry name" value="QUEUINE TRNA-RIBOSYLTRANSFERASE"/>
    <property type="match status" value="1"/>
</dbReference>
<dbReference type="PANTHER" id="PTHR46499">
    <property type="entry name" value="QUEUINE TRNA-RIBOSYLTRANSFERASE"/>
    <property type="match status" value="1"/>
</dbReference>
<organism evidence="7 8">
    <name type="scientific">Paenibacillus alginolyticus</name>
    <dbReference type="NCBI Taxonomy" id="59839"/>
    <lineage>
        <taxon>Bacteria</taxon>
        <taxon>Bacillati</taxon>
        <taxon>Bacillota</taxon>
        <taxon>Bacilli</taxon>
        <taxon>Bacillales</taxon>
        <taxon>Paenibacillaceae</taxon>
        <taxon>Paenibacillus</taxon>
    </lineage>
</organism>
<dbReference type="Gene3D" id="3.20.20.105">
    <property type="entry name" value="Queuine tRNA-ribosyltransferase-like"/>
    <property type="match status" value="1"/>
</dbReference>
<comment type="similarity">
    <text evidence="5">Belongs to the queuine tRNA-ribosyltransferase family.</text>
</comment>
<evidence type="ECO:0000256" key="1">
    <source>
        <dbReference type="ARBA" id="ARBA00022676"/>
    </source>
</evidence>
<comment type="catalytic activity">
    <reaction evidence="5">
        <text>7-aminomethyl-7-carbaguanine + guanosine(34) in tRNA = 7-aminomethyl-7-carbaguanosine(34) in tRNA + guanine</text>
        <dbReference type="Rhea" id="RHEA:24104"/>
        <dbReference type="Rhea" id="RHEA-COMP:10341"/>
        <dbReference type="Rhea" id="RHEA-COMP:10342"/>
        <dbReference type="ChEBI" id="CHEBI:16235"/>
        <dbReference type="ChEBI" id="CHEBI:58703"/>
        <dbReference type="ChEBI" id="CHEBI:74269"/>
        <dbReference type="ChEBI" id="CHEBI:82833"/>
        <dbReference type="EC" id="2.4.2.29"/>
    </reaction>
</comment>
<comment type="function">
    <text evidence="5">Catalyzes the base-exchange of a guanine (G) residue with the queuine precursor 7-aminomethyl-7-deazaguanine (PreQ1) at position 34 (anticodon wobble position) in tRNAs with GU(N) anticodons (tRNA-Asp, -Asn, -His and -Tyr). Catalysis occurs through a double-displacement mechanism. The nucleophile active site attacks the C1' of nucleotide 34 to detach the guanine base from the RNA, forming a covalent enzyme-RNA intermediate. The proton acceptor active site deprotonates the incoming PreQ1, allowing a nucleophilic attack on the C1' of the ribose to form the product. After dissociation, two additional enzymatic reactions on the tRNA convert PreQ1 to queuine (Q), resulting in the hypermodified nucleoside queuosine (7-(((4,5-cis-dihydroxy-2-cyclopenten-1-yl)amino)methyl)-7-deazaguanosine).</text>
</comment>
<dbReference type="Pfam" id="PF01702">
    <property type="entry name" value="TGT"/>
    <property type="match status" value="1"/>
</dbReference>
<dbReference type="Proteomes" id="UP001527099">
    <property type="component" value="Unassembled WGS sequence"/>
</dbReference>
<evidence type="ECO:0000256" key="4">
    <source>
        <dbReference type="ARBA" id="ARBA00022785"/>
    </source>
</evidence>
<feature type="binding site" evidence="5">
    <location>
        <position position="149"/>
    </location>
    <ligand>
        <name>substrate</name>
    </ligand>
</feature>
<reference evidence="7 8" key="1">
    <citation type="submission" date="2022-05" db="EMBL/GenBank/DDBJ databases">
        <title>Genome Sequencing of Bee-Associated Microbes.</title>
        <authorList>
            <person name="Dunlap C."/>
        </authorList>
    </citation>
    <scope>NUCLEOTIDE SEQUENCE [LARGE SCALE GENOMIC DNA]</scope>
    <source>
        <strain evidence="7 8">NRRL B-14421</strain>
    </source>
</reference>
<dbReference type="RefSeq" id="WP_268616103.1">
    <property type="nucleotide sequence ID" value="NZ_JAMDMX010000046.1"/>
</dbReference>
<feature type="binding site" evidence="5">
    <location>
        <position position="219"/>
    </location>
    <ligand>
        <name>substrate</name>
    </ligand>
</feature>
<dbReference type="InterPro" id="IPR004803">
    <property type="entry name" value="TGT"/>
</dbReference>
<evidence type="ECO:0000313" key="7">
    <source>
        <dbReference type="EMBL" id="MCY9694249.1"/>
    </source>
</evidence>
<comment type="cofactor">
    <cofactor evidence="5">
        <name>Zn(2+)</name>
        <dbReference type="ChEBI" id="CHEBI:29105"/>
    </cofactor>
    <text evidence="5">Binds 1 zinc ion per subunit.</text>
</comment>
<feature type="active site" description="Nucleophile" evidence="5">
    <location>
        <position position="269"/>
    </location>
</feature>
<evidence type="ECO:0000259" key="6">
    <source>
        <dbReference type="Pfam" id="PF01702"/>
    </source>
</evidence>
<feature type="region of interest" description="RNA binding; important for wobble base 34 recognition" evidence="5">
    <location>
        <begin position="274"/>
        <end position="278"/>
    </location>
</feature>